<feature type="signal peptide" evidence="10">
    <location>
        <begin position="1"/>
        <end position="22"/>
    </location>
</feature>
<dbReference type="InterPro" id="IPR007734">
    <property type="entry name" value="Heparan_SO4_2-O-STrfase"/>
</dbReference>
<comment type="subcellular location">
    <subcellularLocation>
        <location evidence="1">Golgi apparatus membrane</location>
        <topology evidence="1">Single-pass type II membrane protein</topology>
    </subcellularLocation>
</comment>
<name>A0A7R9UH16_9STRA</name>
<keyword evidence="6" id="KW-0333">Golgi apparatus</keyword>
<dbReference type="GO" id="GO:0008146">
    <property type="term" value="F:sulfotransferase activity"/>
    <property type="evidence" value="ECO:0007669"/>
    <property type="project" value="InterPro"/>
</dbReference>
<dbReference type="PANTHER" id="PTHR12129:SF15">
    <property type="entry name" value="URONYL 2-SULFOTRANSFERASE"/>
    <property type="match status" value="1"/>
</dbReference>
<evidence type="ECO:0000256" key="1">
    <source>
        <dbReference type="ARBA" id="ARBA00004323"/>
    </source>
</evidence>
<protein>
    <recommendedName>
        <fullName evidence="12">Sulfotransferase domain-containing protein</fullName>
    </recommendedName>
</protein>
<feature type="region of interest" description="Disordered" evidence="9">
    <location>
        <begin position="346"/>
        <end position="366"/>
    </location>
</feature>
<dbReference type="PANTHER" id="PTHR12129">
    <property type="entry name" value="HEPARAN SULFATE 2-O-SULFOTRANSFERASE"/>
    <property type="match status" value="1"/>
</dbReference>
<keyword evidence="10" id="KW-0732">Signal</keyword>
<evidence type="ECO:0000256" key="2">
    <source>
        <dbReference type="ARBA" id="ARBA00022679"/>
    </source>
</evidence>
<evidence type="ECO:0000256" key="8">
    <source>
        <dbReference type="ARBA" id="ARBA00023180"/>
    </source>
</evidence>
<evidence type="ECO:0000256" key="6">
    <source>
        <dbReference type="ARBA" id="ARBA00023034"/>
    </source>
</evidence>
<evidence type="ECO:0000256" key="10">
    <source>
        <dbReference type="SAM" id="SignalP"/>
    </source>
</evidence>
<evidence type="ECO:0000256" key="4">
    <source>
        <dbReference type="ARBA" id="ARBA00022968"/>
    </source>
</evidence>
<evidence type="ECO:0000256" key="3">
    <source>
        <dbReference type="ARBA" id="ARBA00022692"/>
    </source>
</evidence>
<dbReference type="Gene3D" id="3.40.50.300">
    <property type="entry name" value="P-loop containing nucleotide triphosphate hydrolases"/>
    <property type="match status" value="1"/>
</dbReference>
<keyword evidence="3" id="KW-0812">Transmembrane</keyword>
<keyword evidence="8" id="KW-0325">Glycoprotein</keyword>
<sequence length="413" mass="46116">MALKLGWLLLAVLPALVAFLAAHLSRWRNASKFASIPPVQFKVNGTAVNAFEKCQWRDPEKVLFIRVPKTGTTALSNAMSLAASGRYRMVPLPEYPLGIGAVMGLDRSRSPKQFLSLITKALTRKAPPGLRFVSDIAAFLGFRDFTYLNKDVLEGHVFLHSGADKPRYGFQKWELQTPKFVANIALARDPVQRLMSGYEYTRSKPMKASEREAFLERYGDKTIGECVLDPNCARVNELGRLCSLHTLYFCGHHRNCTMQPQRELEETDVPVATDAAVERAVKAIRLNGRDTLLTVIPLDKLLNASVADPRQTAELVDGYEMLEMLLPTFFQGLREEGLKIESAKQDAYDPMKARRSGQGARPLPDDPEQRAALLRICRQDIKVFHVIKEVYAEKAGQCSRQKGVLQKATGVVG</sequence>
<dbReference type="GO" id="GO:0000139">
    <property type="term" value="C:Golgi membrane"/>
    <property type="evidence" value="ECO:0007669"/>
    <property type="project" value="UniProtKB-SubCell"/>
</dbReference>
<organism evidence="11">
    <name type="scientific">Pinguiococcus pyrenoidosus</name>
    <dbReference type="NCBI Taxonomy" id="172671"/>
    <lineage>
        <taxon>Eukaryota</taxon>
        <taxon>Sar</taxon>
        <taxon>Stramenopiles</taxon>
        <taxon>Ochrophyta</taxon>
        <taxon>Pinguiophyceae</taxon>
        <taxon>Pinguiochrysidales</taxon>
        <taxon>Pinguiochrysidaceae</taxon>
        <taxon>Pinguiococcus</taxon>
    </lineage>
</organism>
<feature type="chain" id="PRO_5031024514" description="Sulfotransferase domain-containing protein" evidence="10">
    <location>
        <begin position="23"/>
        <end position="413"/>
    </location>
</feature>
<keyword evidence="4" id="KW-0735">Signal-anchor</keyword>
<dbReference type="SUPFAM" id="SSF52540">
    <property type="entry name" value="P-loop containing nucleoside triphosphate hydrolases"/>
    <property type="match status" value="1"/>
</dbReference>
<accession>A0A7R9UH16</accession>
<keyword evidence="7" id="KW-0472">Membrane</keyword>
<evidence type="ECO:0000256" key="5">
    <source>
        <dbReference type="ARBA" id="ARBA00022989"/>
    </source>
</evidence>
<evidence type="ECO:0000313" key="11">
    <source>
        <dbReference type="EMBL" id="CAD8264757.1"/>
    </source>
</evidence>
<dbReference type="InterPro" id="IPR027417">
    <property type="entry name" value="P-loop_NTPase"/>
</dbReference>
<evidence type="ECO:0000256" key="7">
    <source>
        <dbReference type="ARBA" id="ARBA00023136"/>
    </source>
</evidence>
<evidence type="ECO:0000256" key="9">
    <source>
        <dbReference type="SAM" id="MobiDB-lite"/>
    </source>
</evidence>
<reference evidence="11" key="1">
    <citation type="submission" date="2021-01" db="EMBL/GenBank/DDBJ databases">
        <authorList>
            <person name="Corre E."/>
            <person name="Pelletier E."/>
            <person name="Niang G."/>
            <person name="Scheremetjew M."/>
            <person name="Finn R."/>
            <person name="Kale V."/>
            <person name="Holt S."/>
            <person name="Cochrane G."/>
            <person name="Meng A."/>
            <person name="Brown T."/>
            <person name="Cohen L."/>
        </authorList>
    </citation>
    <scope>NUCLEOTIDE SEQUENCE</scope>
    <source>
        <strain evidence="11">CCMP2078</strain>
    </source>
</reference>
<dbReference type="AlphaFoldDB" id="A0A7R9UH16"/>
<proteinExistence type="predicted"/>
<evidence type="ECO:0008006" key="12">
    <source>
        <dbReference type="Google" id="ProtNLM"/>
    </source>
</evidence>
<gene>
    <name evidence="11" type="ORF">PPYR1160_LOCUS14260</name>
</gene>
<dbReference type="EMBL" id="HBEA01018751">
    <property type="protein sequence ID" value="CAD8264757.1"/>
    <property type="molecule type" value="Transcribed_RNA"/>
</dbReference>
<keyword evidence="2" id="KW-0808">Transferase</keyword>
<keyword evidence="5" id="KW-1133">Transmembrane helix</keyword>